<sequence length="147" mass="17812">MTQRVESQINCEVSQMILSCNENVDDDINLQMDNNQTTFIRHKRRHIEGRKFKCEQCTLRFSGRDDLLQHYRYHYKEGKRFDCMVDSCNSVFKTFRKLSIHLDKDHIIKGSLCKLCSKEFKTERQYFYHLMGFHRDHCMVRLKFGEM</sequence>
<evidence type="ECO:0000256" key="8">
    <source>
        <dbReference type="ARBA" id="ARBA00023242"/>
    </source>
</evidence>
<dbReference type="AlphaFoldDB" id="G0N759"/>
<dbReference type="InterPro" id="IPR013087">
    <property type="entry name" value="Znf_C2H2_type"/>
</dbReference>
<dbReference type="InterPro" id="IPR036236">
    <property type="entry name" value="Znf_C2H2_sf"/>
</dbReference>
<dbReference type="HOGENOM" id="CLU_1769709_0_0_1"/>
<keyword evidence="3" id="KW-0677">Repeat</keyword>
<comment type="subcellular location">
    <subcellularLocation>
        <location evidence="1">Nucleus</location>
    </subcellularLocation>
</comment>
<evidence type="ECO:0000313" key="11">
    <source>
        <dbReference type="EMBL" id="EGT54526.1"/>
    </source>
</evidence>
<dbReference type="SUPFAM" id="SSF57667">
    <property type="entry name" value="beta-beta-alpha zinc fingers"/>
    <property type="match status" value="1"/>
</dbReference>
<keyword evidence="12" id="KW-1185">Reference proteome</keyword>
<keyword evidence="2" id="KW-0479">Metal-binding</keyword>
<accession>G0N759</accession>
<dbReference type="PROSITE" id="PS00028">
    <property type="entry name" value="ZINC_FINGER_C2H2_1"/>
    <property type="match status" value="3"/>
</dbReference>
<dbReference type="GO" id="GO:0008270">
    <property type="term" value="F:zinc ion binding"/>
    <property type="evidence" value="ECO:0007669"/>
    <property type="project" value="UniProtKB-KW"/>
</dbReference>
<dbReference type="InterPro" id="IPR050636">
    <property type="entry name" value="C2H2-ZF_domain-containing"/>
</dbReference>
<evidence type="ECO:0000256" key="4">
    <source>
        <dbReference type="ARBA" id="ARBA00022771"/>
    </source>
</evidence>
<dbReference type="Proteomes" id="UP000008068">
    <property type="component" value="Unassembled WGS sequence"/>
</dbReference>
<evidence type="ECO:0000259" key="10">
    <source>
        <dbReference type="PROSITE" id="PS50157"/>
    </source>
</evidence>
<feature type="domain" description="C2H2-type" evidence="10">
    <location>
        <begin position="52"/>
        <end position="79"/>
    </location>
</feature>
<dbReference type="PROSITE" id="PS50157">
    <property type="entry name" value="ZINC_FINGER_C2H2_2"/>
    <property type="match status" value="1"/>
</dbReference>
<keyword evidence="8" id="KW-0539">Nucleus</keyword>
<keyword evidence="7" id="KW-0804">Transcription</keyword>
<dbReference type="PANTHER" id="PTHR47772:SF13">
    <property type="entry name" value="GASTRULA ZINC FINGER PROTEIN XLCGF49.1-LIKE-RELATED"/>
    <property type="match status" value="1"/>
</dbReference>
<keyword evidence="5" id="KW-0862">Zinc</keyword>
<reference evidence="12" key="1">
    <citation type="submission" date="2011-07" db="EMBL/GenBank/DDBJ databases">
        <authorList>
            <consortium name="Caenorhabditis brenneri Sequencing and Analysis Consortium"/>
            <person name="Wilson R.K."/>
        </authorList>
    </citation>
    <scope>NUCLEOTIDE SEQUENCE [LARGE SCALE GENOMIC DNA]</scope>
    <source>
        <strain evidence="12">PB2801</strain>
    </source>
</reference>
<name>G0N759_CAEBE</name>
<protein>
    <recommendedName>
        <fullName evidence="10">C2H2-type domain-containing protein</fullName>
    </recommendedName>
</protein>
<evidence type="ECO:0000256" key="5">
    <source>
        <dbReference type="ARBA" id="ARBA00022833"/>
    </source>
</evidence>
<dbReference type="SMART" id="SM00355">
    <property type="entry name" value="ZnF_C2H2"/>
    <property type="match status" value="3"/>
</dbReference>
<dbReference type="OrthoDB" id="5913806at2759"/>
<evidence type="ECO:0000256" key="3">
    <source>
        <dbReference type="ARBA" id="ARBA00022737"/>
    </source>
</evidence>
<dbReference type="EMBL" id="GL379846">
    <property type="protein sequence ID" value="EGT54526.1"/>
    <property type="molecule type" value="Genomic_DNA"/>
</dbReference>
<keyword evidence="4 9" id="KW-0863">Zinc-finger</keyword>
<dbReference type="GO" id="GO:0005634">
    <property type="term" value="C:nucleus"/>
    <property type="evidence" value="ECO:0007669"/>
    <property type="project" value="UniProtKB-SubCell"/>
</dbReference>
<dbReference type="PANTHER" id="PTHR47772">
    <property type="entry name" value="ZINC FINGER PROTEIN 200"/>
    <property type="match status" value="1"/>
</dbReference>
<dbReference type="InParanoid" id="G0N759"/>
<evidence type="ECO:0000256" key="1">
    <source>
        <dbReference type="ARBA" id="ARBA00004123"/>
    </source>
</evidence>
<dbReference type="Gene3D" id="3.30.160.60">
    <property type="entry name" value="Classic Zinc Finger"/>
    <property type="match status" value="2"/>
</dbReference>
<evidence type="ECO:0000256" key="6">
    <source>
        <dbReference type="ARBA" id="ARBA00023015"/>
    </source>
</evidence>
<evidence type="ECO:0000256" key="2">
    <source>
        <dbReference type="ARBA" id="ARBA00022723"/>
    </source>
</evidence>
<proteinExistence type="predicted"/>
<evidence type="ECO:0000256" key="7">
    <source>
        <dbReference type="ARBA" id="ARBA00023163"/>
    </source>
</evidence>
<dbReference type="STRING" id="135651.G0N759"/>
<evidence type="ECO:0000256" key="9">
    <source>
        <dbReference type="PROSITE-ProRule" id="PRU00042"/>
    </source>
</evidence>
<evidence type="ECO:0000313" key="12">
    <source>
        <dbReference type="Proteomes" id="UP000008068"/>
    </source>
</evidence>
<gene>
    <name evidence="11" type="ORF">CAEBREN_15882</name>
</gene>
<organism evidence="12">
    <name type="scientific">Caenorhabditis brenneri</name>
    <name type="common">Nematode worm</name>
    <dbReference type="NCBI Taxonomy" id="135651"/>
    <lineage>
        <taxon>Eukaryota</taxon>
        <taxon>Metazoa</taxon>
        <taxon>Ecdysozoa</taxon>
        <taxon>Nematoda</taxon>
        <taxon>Chromadorea</taxon>
        <taxon>Rhabditida</taxon>
        <taxon>Rhabditina</taxon>
        <taxon>Rhabditomorpha</taxon>
        <taxon>Rhabditoidea</taxon>
        <taxon>Rhabditidae</taxon>
        <taxon>Peloderinae</taxon>
        <taxon>Caenorhabditis</taxon>
    </lineage>
</organism>
<keyword evidence="6" id="KW-0805">Transcription regulation</keyword>
<dbReference type="Pfam" id="PF00096">
    <property type="entry name" value="zf-C2H2"/>
    <property type="match status" value="1"/>
</dbReference>